<comment type="pathway">
    <text evidence="1 9">Isoprenoid biosynthesis; isopentenyl diphosphate biosynthesis via DXP pathway; isopentenyl diphosphate from 1-deoxy-D-xylulose 5-phosphate: step 1/6.</text>
</comment>
<evidence type="ECO:0000259" key="11">
    <source>
        <dbReference type="Pfam" id="PF08436"/>
    </source>
</evidence>
<feature type="binding site" evidence="9">
    <location>
        <position position="173"/>
    </location>
    <ligand>
        <name>1-deoxy-D-xylulose 5-phosphate</name>
        <dbReference type="ChEBI" id="CHEBI:57792"/>
    </ligand>
</feature>
<dbReference type="RefSeq" id="WP_245938484.1">
    <property type="nucleotide sequence ID" value="NZ_CP031088.1"/>
</dbReference>
<feature type="binding site" evidence="9">
    <location>
        <position position="151"/>
    </location>
    <ligand>
        <name>Mn(2+)</name>
        <dbReference type="ChEBI" id="CHEBI:29035"/>
    </ligand>
</feature>
<dbReference type="GO" id="GO:0030604">
    <property type="term" value="F:1-deoxy-D-xylulose-5-phosphate reductoisomerase activity"/>
    <property type="evidence" value="ECO:0007669"/>
    <property type="project" value="UniProtKB-UniRule"/>
</dbReference>
<dbReference type="GO" id="GO:0030145">
    <property type="term" value="F:manganese ion binding"/>
    <property type="evidence" value="ECO:0007669"/>
    <property type="project" value="TreeGrafter"/>
</dbReference>
<comment type="cofactor">
    <cofactor evidence="9">
        <name>Mg(2+)</name>
        <dbReference type="ChEBI" id="CHEBI:18420"/>
    </cofactor>
    <cofactor evidence="9">
        <name>Mn(2+)</name>
        <dbReference type="ChEBI" id="CHEBI:29035"/>
    </cofactor>
</comment>
<evidence type="ECO:0000256" key="5">
    <source>
        <dbReference type="ARBA" id="ARBA00023002"/>
    </source>
</evidence>
<comment type="function">
    <text evidence="9">Catalyzes the NADPH-dependent rearrangement and reduction of 1-deoxy-D-xylulose-5-phosphate (DXP) to 2-C-methyl-D-erythritol 4-phosphate (MEP).</text>
</comment>
<keyword evidence="3 9" id="KW-0479">Metal-binding</keyword>
<dbReference type="SUPFAM" id="SSF51735">
    <property type="entry name" value="NAD(P)-binding Rossmann-fold domains"/>
    <property type="match status" value="1"/>
</dbReference>
<feature type="domain" description="1-deoxy-D-xylulose 5-phosphate reductoisomerase N-terminal" evidence="10">
    <location>
        <begin position="5"/>
        <end position="131"/>
    </location>
</feature>
<evidence type="ECO:0000259" key="10">
    <source>
        <dbReference type="Pfam" id="PF02670"/>
    </source>
</evidence>
<feature type="domain" description="DXP reductoisomerase C-terminal" evidence="12">
    <location>
        <begin position="256"/>
        <end position="370"/>
    </location>
</feature>
<feature type="binding site" evidence="9">
    <location>
        <position position="12"/>
    </location>
    <ligand>
        <name>NADPH</name>
        <dbReference type="ChEBI" id="CHEBI:57783"/>
    </ligand>
</feature>
<evidence type="ECO:0000259" key="12">
    <source>
        <dbReference type="Pfam" id="PF13288"/>
    </source>
</evidence>
<dbReference type="PANTHER" id="PTHR30525">
    <property type="entry name" value="1-DEOXY-D-XYLULOSE 5-PHOSPHATE REDUCTOISOMERASE"/>
    <property type="match status" value="1"/>
</dbReference>
<feature type="binding site" evidence="9">
    <location>
        <position position="196"/>
    </location>
    <ligand>
        <name>1-deoxy-D-xylulose 5-phosphate</name>
        <dbReference type="ChEBI" id="CHEBI:57792"/>
    </ligand>
</feature>
<name>A0A345DMX6_9MOLU</name>
<feature type="binding site" evidence="9">
    <location>
        <position position="202"/>
    </location>
    <ligand>
        <name>NADPH</name>
        <dbReference type="ChEBI" id="CHEBI:57783"/>
    </ligand>
</feature>
<accession>A0A345DMX6</accession>
<feature type="binding site" evidence="9">
    <location>
        <position position="215"/>
    </location>
    <ligand>
        <name>1-deoxy-D-xylulose 5-phosphate</name>
        <dbReference type="ChEBI" id="CHEBI:57792"/>
    </ligand>
</feature>
<dbReference type="InterPro" id="IPR003821">
    <property type="entry name" value="DXP_reductoisomerase"/>
</dbReference>
<evidence type="ECO:0000313" key="14">
    <source>
        <dbReference type="Proteomes" id="UP000253689"/>
    </source>
</evidence>
<feature type="binding site" evidence="9">
    <location>
        <position position="218"/>
    </location>
    <ligand>
        <name>1-deoxy-D-xylulose 5-phosphate</name>
        <dbReference type="ChEBI" id="CHEBI:57792"/>
    </ligand>
</feature>
<dbReference type="SUPFAM" id="SSF69055">
    <property type="entry name" value="1-deoxy-D-xylulose-5-phosphate reductoisomerase, C-terminal domain"/>
    <property type="match status" value="1"/>
</dbReference>
<evidence type="ECO:0000256" key="6">
    <source>
        <dbReference type="ARBA" id="ARBA00023211"/>
    </source>
</evidence>
<dbReference type="KEGG" id="sphh:SDAV_00573"/>
<evidence type="ECO:0000256" key="3">
    <source>
        <dbReference type="ARBA" id="ARBA00022723"/>
    </source>
</evidence>
<dbReference type="InterPro" id="IPR013512">
    <property type="entry name" value="DXP_reductoisomerase_N"/>
</dbReference>
<feature type="binding site" evidence="9">
    <location>
        <position position="124"/>
    </location>
    <ligand>
        <name>1-deoxy-D-xylulose 5-phosphate</name>
        <dbReference type="ChEBI" id="CHEBI:57792"/>
    </ligand>
</feature>
<evidence type="ECO:0000256" key="1">
    <source>
        <dbReference type="ARBA" id="ARBA00005094"/>
    </source>
</evidence>
<keyword evidence="9" id="KW-0460">Magnesium</keyword>
<dbReference type="Pfam" id="PF08436">
    <property type="entry name" value="DXP_redisom_C"/>
    <property type="match status" value="1"/>
</dbReference>
<evidence type="ECO:0000256" key="9">
    <source>
        <dbReference type="HAMAP-Rule" id="MF_00183"/>
    </source>
</evidence>
<keyword evidence="14" id="KW-1185">Reference proteome</keyword>
<dbReference type="GO" id="GO:0051484">
    <property type="term" value="P:isopentenyl diphosphate biosynthetic process, methylerythritol 4-phosphate pathway involved in terpenoid biosynthetic process"/>
    <property type="evidence" value="ECO:0007669"/>
    <property type="project" value="TreeGrafter"/>
</dbReference>
<dbReference type="EMBL" id="CP031088">
    <property type="protein sequence ID" value="AXF95564.1"/>
    <property type="molecule type" value="Genomic_DNA"/>
</dbReference>
<keyword evidence="4 9" id="KW-0521">NADP</keyword>
<feature type="binding site" evidence="9">
    <location>
        <position position="123"/>
    </location>
    <ligand>
        <name>NADPH</name>
        <dbReference type="ChEBI" id="CHEBI:57783"/>
    </ligand>
</feature>
<proteinExistence type="inferred from homology"/>
<feature type="binding site" evidence="9">
    <location>
        <position position="150"/>
    </location>
    <ligand>
        <name>1-deoxy-D-xylulose 5-phosphate</name>
        <dbReference type="ChEBI" id="CHEBI:57792"/>
    </ligand>
</feature>
<dbReference type="InterPro" id="IPR036169">
    <property type="entry name" value="DXPR_C_sf"/>
</dbReference>
<dbReference type="NCBIfam" id="TIGR00243">
    <property type="entry name" value="Dxr"/>
    <property type="match status" value="1"/>
</dbReference>
<dbReference type="AlphaFoldDB" id="A0A345DMX6"/>
<feature type="domain" description="1-deoxy-D-xylulose 5-phosphate reductoisomerase C-terminal" evidence="11">
    <location>
        <begin position="145"/>
        <end position="226"/>
    </location>
</feature>
<evidence type="ECO:0000256" key="4">
    <source>
        <dbReference type="ARBA" id="ARBA00022857"/>
    </source>
</evidence>
<dbReference type="GO" id="GO:0070402">
    <property type="term" value="F:NADPH binding"/>
    <property type="evidence" value="ECO:0007669"/>
    <property type="project" value="InterPro"/>
</dbReference>
<keyword evidence="6 9" id="KW-0464">Manganese</keyword>
<protein>
    <recommendedName>
        <fullName evidence="9">1-deoxy-D-xylulose 5-phosphate reductoisomerase</fullName>
        <shortName evidence="9">DXP reductoisomerase</shortName>
        <ecNumber evidence="9">1.1.1.267</ecNumber>
    </recommendedName>
    <alternativeName>
        <fullName evidence="9">1-deoxyxylulose-5-phosphate reductoisomerase</fullName>
    </alternativeName>
    <alternativeName>
        <fullName evidence="9">2-C-methyl-D-erythritol 4-phosphate synthase</fullName>
    </alternativeName>
</protein>
<feature type="binding site" evidence="9">
    <location>
        <position position="14"/>
    </location>
    <ligand>
        <name>NADPH</name>
        <dbReference type="ChEBI" id="CHEBI:57783"/>
    </ligand>
</feature>
<dbReference type="Pfam" id="PF02670">
    <property type="entry name" value="DXP_reductoisom"/>
    <property type="match status" value="1"/>
</dbReference>
<feature type="binding site" evidence="9">
    <location>
        <position position="218"/>
    </location>
    <ligand>
        <name>Mn(2+)</name>
        <dbReference type="ChEBI" id="CHEBI:29035"/>
    </ligand>
</feature>
<dbReference type="SUPFAM" id="SSF55347">
    <property type="entry name" value="Glyceraldehyde-3-phosphate dehydrogenase-like, C-terminal domain"/>
    <property type="match status" value="1"/>
</dbReference>
<comment type="similarity">
    <text evidence="2 9">Belongs to the DXR family.</text>
</comment>
<evidence type="ECO:0000256" key="2">
    <source>
        <dbReference type="ARBA" id="ARBA00006825"/>
    </source>
</evidence>
<feature type="binding site" evidence="9">
    <location>
        <position position="209"/>
    </location>
    <ligand>
        <name>1-deoxy-D-xylulose 5-phosphate</name>
        <dbReference type="ChEBI" id="CHEBI:57792"/>
    </ligand>
</feature>
<evidence type="ECO:0000256" key="7">
    <source>
        <dbReference type="ARBA" id="ARBA00023229"/>
    </source>
</evidence>
<feature type="binding site" evidence="9">
    <location>
        <position position="151"/>
    </location>
    <ligand>
        <name>1-deoxy-D-xylulose 5-phosphate</name>
        <dbReference type="ChEBI" id="CHEBI:57792"/>
    </ligand>
</feature>
<gene>
    <name evidence="9" type="primary">dxr</name>
    <name evidence="13" type="ORF">SDAV_00573</name>
</gene>
<sequence length="382" mass="43117">MMRNIIVFGASGNIGQQALQIIESNPNDFQITAVSIYHNISVLIKILEKHRTIRIVHLGDETQQAILTAQYPNITFVTGETGINAMLAAFPTALVLNAISGFAGLYPTLQTLYGKNRTLLLANKESLVVAGDLINNLLVENNNQLYPIDSEHCAIFQCLDQTNPCSEIILTASGGVFANKTLADLKTIDEQQALQHPTWKMGQNITIDSSTMVNKGFEIIEAYHLFKISKITVILHPQAILHSAVQYADSSIIGQLSKPSMLQVLNYFLYYPIRKNSSFLKPLNFEKLITLTFQKADLSRWKALQLAYRCLNENNSLAIAFNAANETLRSIFLSGIIKFYQIVDYIEYFMNQIKPQKLVNYREIKELNDIIKRDIINYFSEK</sequence>
<keyword evidence="5 9" id="KW-0560">Oxidoreductase</keyword>
<comment type="catalytic activity">
    <reaction evidence="8">
        <text>2-C-methyl-D-erythritol 4-phosphate + NADP(+) = 1-deoxy-D-xylulose 5-phosphate + NADPH + H(+)</text>
        <dbReference type="Rhea" id="RHEA:13717"/>
        <dbReference type="ChEBI" id="CHEBI:15378"/>
        <dbReference type="ChEBI" id="CHEBI:57783"/>
        <dbReference type="ChEBI" id="CHEBI:57792"/>
        <dbReference type="ChEBI" id="CHEBI:58262"/>
        <dbReference type="ChEBI" id="CHEBI:58349"/>
        <dbReference type="EC" id="1.1.1.267"/>
    </reaction>
    <physiologicalReaction direction="right-to-left" evidence="8">
        <dbReference type="Rhea" id="RHEA:13719"/>
    </physiologicalReaction>
</comment>
<evidence type="ECO:0000256" key="8">
    <source>
        <dbReference type="ARBA" id="ARBA00048543"/>
    </source>
</evidence>
<evidence type="ECO:0000313" key="13">
    <source>
        <dbReference type="EMBL" id="AXF95564.1"/>
    </source>
</evidence>
<dbReference type="Pfam" id="PF13288">
    <property type="entry name" value="DXPR_C"/>
    <property type="match status" value="1"/>
</dbReference>
<dbReference type="EC" id="1.1.1.267" evidence="9"/>
<feature type="binding site" evidence="9">
    <location>
        <position position="214"/>
    </location>
    <ligand>
        <name>1-deoxy-D-xylulose 5-phosphate</name>
        <dbReference type="ChEBI" id="CHEBI:57792"/>
    </ligand>
</feature>
<feature type="binding site" evidence="9">
    <location>
        <position position="39"/>
    </location>
    <ligand>
        <name>NADPH</name>
        <dbReference type="ChEBI" id="CHEBI:57783"/>
    </ligand>
</feature>
<feature type="binding site" evidence="9">
    <location>
        <position position="149"/>
    </location>
    <ligand>
        <name>Mn(2+)</name>
        <dbReference type="ChEBI" id="CHEBI:29035"/>
    </ligand>
</feature>
<dbReference type="PIRSF" id="PIRSF006205">
    <property type="entry name" value="Dxp_reductismrs"/>
    <property type="match status" value="1"/>
</dbReference>
<organism evidence="13 14">
    <name type="scientific">Spiroplasma phoeniceum P40</name>
    <dbReference type="NCBI Taxonomy" id="1276259"/>
    <lineage>
        <taxon>Bacteria</taxon>
        <taxon>Bacillati</taxon>
        <taxon>Mycoplasmatota</taxon>
        <taxon>Mollicutes</taxon>
        <taxon>Entomoplasmatales</taxon>
        <taxon>Spiroplasmataceae</taxon>
        <taxon>Spiroplasma</taxon>
    </lineage>
</organism>
<comment type="caution">
    <text evidence="9">Lacks conserved residue(s) required for the propagation of feature annotation.</text>
</comment>
<dbReference type="InterPro" id="IPR036291">
    <property type="entry name" value="NAD(P)-bd_dom_sf"/>
</dbReference>
<dbReference type="Gene3D" id="1.10.1740.10">
    <property type="match status" value="1"/>
</dbReference>
<feature type="binding site" evidence="9">
    <location>
        <position position="125"/>
    </location>
    <ligand>
        <name>NADPH</name>
        <dbReference type="ChEBI" id="CHEBI:57783"/>
    </ligand>
</feature>
<dbReference type="UniPathway" id="UPA00056">
    <property type="reaction ID" value="UER00092"/>
</dbReference>
<keyword evidence="7 9" id="KW-0414">Isoprene biosynthesis</keyword>
<dbReference type="PANTHER" id="PTHR30525:SF0">
    <property type="entry name" value="1-DEOXY-D-XYLULOSE 5-PHOSPHATE REDUCTOISOMERASE, CHLOROPLASTIC"/>
    <property type="match status" value="1"/>
</dbReference>
<reference evidence="14" key="1">
    <citation type="submission" date="2018-07" db="EMBL/GenBank/DDBJ databases">
        <title>Complete Genome Sequence of Spiroplasma phoeniceum.</title>
        <authorList>
            <person name="Davis R.E."/>
            <person name="Shao J.Y."/>
            <person name="Zhao Y."/>
            <person name="Silver A."/>
            <person name="Stump z."/>
            <person name="Gasparich G."/>
        </authorList>
    </citation>
    <scope>NUCLEOTIDE SEQUENCE [LARGE SCALE GENOMIC DNA]</scope>
    <source>
        <strain evidence="14">P40</strain>
    </source>
</reference>
<dbReference type="Proteomes" id="UP000253689">
    <property type="component" value="Chromosome"/>
</dbReference>
<dbReference type="Gene3D" id="3.40.50.720">
    <property type="entry name" value="NAD(P)-binding Rossmann-like Domain"/>
    <property type="match status" value="1"/>
</dbReference>
<dbReference type="InterPro" id="IPR026877">
    <property type="entry name" value="DXPR_C"/>
</dbReference>
<dbReference type="InterPro" id="IPR013644">
    <property type="entry name" value="DXP_reductoisomerase_C"/>
</dbReference>
<dbReference type="HAMAP" id="MF_00183">
    <property type="entry name" value="DXP_reductoisom"/>
    <property type="match status" value="1"/>
</dbReference>